<evidence type="ECO:0000259" key="1">
    <source>
        <dbReference type="Pfam" id="PF22790"/>
    </source>
</evidence>
<dbReference type="EMBL" id="BARS01019236">
    <property type="protein sequence ID" value="GAF88615.1"/>
    <property type="molecule type" value="Genomic_DNA"/>
</dbReference>
<gene>
    <name evidence="2" type="ORF">S01H1_31199</name>
</gene>
<accession>X0UJE1</accession>
<name>X0UJE1_9ZZZZ</name>
<protein>
    <recommendedName>
        <fullName evidence="1">YkoP-like domain-containing protein</fullName>
    </recommendedName>
</protein>
<reference evidence="2" key="1">
    <citation type="journal article" date="2014" name="Front. Microbiol.">
        <title>High frequency of phylogenetically diverse reductive dehalogenase-homologous genes in deep subseafloor sedimentary metagenomes.</title>
        <authorList>
            <person name="Kawai M."/>
            <person name="Futagami T."/>
            <person name="Toyoda A."/>
            <person name="Takaki Y."/>
            <person name="Nishi S."/>
            <person name="Hori S."/>
            <person name="Arai W."/>
            <person name="Tsubouchi T."/>
            <person name="Morono Y."/>
            <person name="Uchiyama I."/>
            <person name="Ito T."/>
            <person name="Fujiyama A."/>
            <person name="Inagaki F."/>
            <person name="Takami H."/>
        </authorList>
    </citation>
    <scope>NUCLEOTIDE SEQUENCE</scope>
    <source>
        <strain evidence="2">Expedition CK06-06</strain>
    </source>
</reference>
<organism evidence="2">
    <name type="scientific">marine sediment metagenome</name>
    <dbReference type="NCBI Taxonomy" id="412755"/>
    <lineage>
        <taxon>unclassified sequences</taxon>
        <taxon>metagenomes</taxon>
        <taxon>ecological metagenomes</taxon>
    </lineage>
</organism>
<dbReference type="AlphaFoldDB" id="X0UJE1"/>
<comment type="caution">
    <text evidence="2">The sequence shown here is derived from an EMBL/GenBank/DDBJ whole genome shotgun (WGS) entry which is preliminary data.</text>
</comment>
<evidence type="ECO:0000313" key="2">
    <source>
        <dbReference type="EMBL" id="GAF88615.1"/>
    </source>
</evidence>
<dbReference type="InterPro" id="IPR054467">
    <property type="entry name" value="YkoP-like_dom"/>
</dbReference>
<sequence>MRGFPRGLIYYFKDGLQLLATEVDDGKYGGIVAVYGWTAFHAHASRLGFQVIDLPNTLRIKLARLHIAALMQSQHIPWLRRHTASREFVKVKAVWLSRAELLKMHGSVS</sequence>
<feature type="domain" description="YkoP-like" evidence="1">
    <location>
        <begin position="11"/>
        <end position="104"/>
    </location>
</feature>
<proteinExistence type="predicted"/>
<dbReference type="Pfam" id="PF22790">
    <property type="entry name" value="YkoP"/>
    <property type="match status" value="1"/>
</dbReference>